<dbReference type="GO" id="GO:0016192">
    <property type="term" value="P:vesicle-mediated transport"/>
    <property type="evidence" value="ECO:0007669"/>
    <property type="project" value="InterPro"/>
</dbReference>
<evidence type="ECO:0000256" key="1">
    <source>
        <dbReference type="ARBA" id="ARBA00009884"/>
    </source>
</evidence>
<protein>
    <submittedName>
        <fullName evidence="2">Uncharacterized protein</fullName>
    </submittedName>
</protein>
<dbReference type="Gene3D" id="3.40.50.1910">
    <property type="match status" value="1"/>
</dbReference>
<dbReference type="InterPro" id="IPR001619">
    <property type="entry name" value="Sec1-like"/>
</dbReference>
<dbReference type="Pfam" id="PF00995">
    <property type="entry name" value="Sec1"/>
    <property type="match status" value="1"/>
</dbReference>
<dbReference type="SUPFAM" id="SSF56815">
    <property type="entry name" value="Sec1/munc18-like (SM) proteins"/>
    <property type="match status" value="1"/>
</dbReference>
<name>E4XHJ5_OIKDI</name>
<dbReference type="PANTHER" id="PTHR11679">
    <property type="entry name" value="VESICLE PROTEIN SORTING-ASSOCIATED"/>
    <property type="match status" value="1"/>
</dbReference>
<keyword evidence="3" id="KW-1185">Reference proteome</keyword>
<gene>
    <name evidence="2" type="ORF">GSOID_T00010973001</name>
</gene>
<evidence type="ECO:0000313" key="2">
    <source>
        <dbReference type="EMBL" id="CBY10143.1"/>
    </source>
</evidence>
<dbReference type="InterPro" id="IPR036045">
    <property type="entry name" value="Sec1-like_sf"/>
</dbReference>
<organism evidence="2">
    <name type="scientific">Oikopleura dioica</name>
    <name type="common">Tunicate</name>
    <dbReference type="NCBI Taxonomy" id="34765"/>
    <lineage>
        <taxon>Eukaryota</taxon>
        <taxon>Metazoa</taxon>
        <taxon>Chordata</taxon>
        <taxon>Tunicata</taxon>
        <taxon>Appendicularia</taxon>
        <taxon>Copelata</taxon>
        <taxon>Oikopleuridae</taxon>
        <taxon>Oikopleura</taxon>
    </lineage>
</organism>
<dbReference type="Proteomes" id="UP000001307">
    <property type="component" value="Unassembled WGS sequence"/>
</dbReference>
<reference evidence="2" key="1">
    <citation type="journal article" date="2010" name="Science">
        <title>Plasticity of animal genome architecture unmasked by rapid evolution of a pelagic tunicate.</title>
        <authorList>
            <person name="Denoeud F."/>
            <person name="Henriet S."/>
            <person name="Mungpakdee S."/>
            <person name="Aury J.M."/>
            <person name="Da Silva C."/>
            <person name="Brinkmann H."/>
            <person name="Mikhaleva J."/>
            <person name="Olsen L.C."/>
            <person name="Jubin C."/>
            <person name="Canestro C."/>
            <person name="Bouquet J.M."/>
            <person name="Danks G."/>
            <person name="Poulain J."/>
            <person name="Campsteijn C."/>
            <person name="Adamski M."/>
            <person name="Cross I."/>
            <person name="Yadetie F."/>
            <person name="Muffato M."/>
            <person name="Louis A."/>
            <person name="Butcher S."/>
            <person name="Tsagkogeorga G."/>
            <person name="Konrad A."/>
            <person name="Singh S."/>
            <person name="Jensen M.F."/>
            <person name="Cong E.H."/>
            <person name="Eikeseth-Otteraa H."/>
            <person name="Noel B."/>
            <person name="Anthouard V."/>
            <person name="Porcel B.M."/>
            <person name="Kachouri-Lafond R."/>
            <person name="Nishino A."/>
            <person name="Ugolini M."/>
            <person name="Chourrout P."/>
            <person name="Nishida H."/>
            <person name="Aasland R."/>
            <person name="Huzurbazar S."/>
            <person name="Westhof E."/>
            <person name="Delsuc F."/>
            <person name="Lehrach H."/>
            <person name="Reinhardt R."/>
            <person name="Weissenbach J."/>
            <person name="Roy S.W."/>
            <person name="Artiguenave F."/>
            <person name="Postlethwait J.H."/>
            <person name="Manak J.R."/>
            <person name="Thompson E.M."/>
            <person name="Jaillon O."/>
            <person name="Du Pasquier L."/>
            <person name="Boudinot P."/>
            <person name="Liberles D.A."/>
            <person name="Volff J.N."/>
            <person name="Philippe H."/>
            <person name="Lenhard B."/>
            <person name="Roest Crollius H."/>
            <person name="Wincker P."/>
            <person name="Chourrout D."/>
        </authorList>
    </citation>
    <scope>NUCLEOTIDE SEQUENCE [LARGE SCALE GENOMIC DNA]</scope>
</reference>
<dbReference type="EMBL" id="FN653051">
    <property type="protein sequence ID" value="CBY10143.1"/>
    <property type="molecule type" value="Genomic_DNA"/>
</dbReference>
<accession>E4XHJ5</accession>
<comment type="similarity">
    <text evidence="1">Belongs to the STXBP/unc-18/SEC1 family.</text>
</comment>
<dbReference type="AlphaFoldDB" id="E4XHJ5"/>
<dbReference type="InParanoid" id="E4XHJ5"/>
<sequence length="340" mass="39148">MKAPERKIIEINKFPKKTRKRLEEKDAERNGSVPAKFVKIAKKFGIEMEHLDFFYKNRDSFHWESKERTDIHCSENGCNFTVKEVKGCLFEHMINFHNYEDIPCGKLDCFFIGYSEKTLNLHRATFHGHGKRPDEKAGCYNDQTDKPGKIASIIPCFVELFMLNSSLITLNIVNSYRKLIDRDQCLPSTTARALMTFQATFGVFPKILACGKTSCATVELLLSSRKELIPCEDKISPPQFSSLILIDRSTDITSPLLTPTSYNALLERFLDAKWNKVPVKQAEKPDKTVHLTNDPFFNELRNVHVKHAARIISQKLRTLKSSFDESHGNTFWKDTFQKVF</sequence>
<dbReference type="OrthoDB" id="10262287at2759"/>
<dbReference type="InterPro" id="IPR027482">
    <property type="entry name" value="Sec1-like_dom2"/>
</dbReference>
<evidence type="ECO:0000313" key="3">
    <source>
        <dbReference type="Proteomes" id="UP000001307"/>
    </source>
</evidence>
<proteinExistence type="inferred from homology"/>